<feature type="compositionally biased region" description="Low complexity" evidence="3">
    <location>
        <begin position="306"/>
        <end position="319"/>
    </location>
</feature>
<feature type="compositionally biased region" description="Polar residues" evidence="3">
    <location>
        <begin position="414"/>
        <end position="429"/>
    </location>
</feature>
<gene>
    <name evidence="5" type="ORF">BD311DRAFT_723981</name>
</gene>
<evidence type="ECO:0000259" key="4">
    <source>
        <dbReference type="PROSITE" id="PS51015"/>
    </source>
</evidence>
<dbReference type="Proteomes" id="UP000292957">
    <property type="component" value="Unassembled WGS sequence"/>
</dbReference>
<evidence type="ECO:0000256" key="1">
    <source>
        <dbReference type="ARBA" id="ARBA00023242"/>
    </source>
</evidence>
<feature type="region of interest" description="Disordered" evidence="3">
    <location>
        <begin position="201"/>
        <end position="278"/>
    </location>
</feature>
<proteinExistence type="predicted"/>
<feature type="domain" description="YDG" evidence="4">
    <location>
        <begin position="19"/>
        <end position="172"/>
    </location>
</feature>
<dbReference type="EMBL" id="ML143431">
    <property type="protein sequence ID" value="TBU27509.1"/>
    <property type="molecule type" value="Genomic_DNA"/>
</dbReference>
<dbReference type="Pfam" id="PF02182">
    <property type="entry name" value="SAD_SRA"/>
    <property type="match status" value="1"/>
</dbReference>
<keyword evidence="1 2" id="KW-0539">Nucleus</keyword>
<dbReference type="GO" id="GO:0044027">
    <property type="term" value="P:negative regulation of gene expression via chromosomal CpG island methylation"/>
    <property type="evidence" value="ECO:0007669"/>
    <property type="project" value="TreeGrafter"/>
</dbReference>
<protein>
    <submittedName>
        <fullName evidence="5">PUA-like domain-containing protein</fullName>
    </submittedName>
</protein>
<feature type="region of interest" description="Disordered" evidence="3">
    <location>
        <begin position="294"/>
        <end position="373"/>
    </location>
</feature>
<evidence type="ECO:0000313" key="5">
    <source>
        <dbReference type="EMBL" id="TBU27509.1"/>
    </source>
</evidence>
<dbReference type="PANTHER" id="PTHR14140">
    <property type="entry name" value="E3 UBIQUITIN-PROTEIN LIGASE UHRF-RELATED"/>
    <property type="match status" value="1"/>
</dbReference>
<dbReference type="GO" id="GO:0016567">
    <property type="term" value="P:protein ubiquitination"/>
    <property type="evidence" value="ECO:0007669"/>
    <property type="project" value="TreeGrafter"/>
</dbReference>
<dbReference type="SMART" id="SM00466">
    <property type="entry name" value="SRA"/>
    <property type="match status" value="1"/>
</dbReference>
<name>A0A4Q9MJ67_9APHY</name>
<evidence type="ECO:0000256" key="3">
    <source>
        <dbReference type="SAM" id="MobiDB-lite"/>
    </source>
</evidence>
<feature type="compositionally biased region" description="Basic and acidic residues" evidence="3">
    <location>
        <begin position="217"/>
        <end position="232"/>
    </location>
</feature>
<dbReference type="InterPro" id="IPR036987">
    <property type="entry name" value="SRA-YDG_sf"/>
</dbReference>
<dbReference type="SUPFAM" id="SSF88697">
    <property type="entry name" value="PUA domain-like"/>
    <property type="match status" value="1"/>
</dbReference>
<dbReference type="PANTHER" id="PTHR14140:SF27">
    <property type="entry name" value="OS04G0289800 PROTEIN"/>
    <property type="match status" value="1"/>
</dbReference>
<evidence type="ECO:0000256" key="2">
    <source>
        <dbReference type="PROSITE-ProRule" id="PRU00358"/>
    </source>
</evidence>
<dbReference type="OrthoDB" id="2270193at2759"/>
<comment type="subcellular location">
    <subcellularLocation>
        <location evidence="2">Nucleus</location>
    </subcellularLocation>
</comment>
<dbReference type="Gene3D" id="2.30.280.10">
    <property type="entry name" value="SRA-YDG"/>
    <property type="match status" value="1"/>
</dbReference>
<feature type="region of interest" description="Disordered" evidence="3">
    <location>
        <begin position="81"/>
        <end position="104"/>
    </location>
</feature>
<dbReference type="PROSITE" id="PS51015">
    <property type="entry name" value="YDG"/>
    <property type="match status" value="1"/>
</dbReference>
<sequence length="453" mass="49302">MGFKSKPLYERTYPSNVFGDIPGVPVGSTFENRLYLHHTAVHANIQAGINGSKDEGCYSVVLSGGYEDDKDEGDRFTYTGCGGRDKADGEKPRDGPQTCDQTFDNSRNQSLRLSAHNKRPVRVIRGHNSDSDYAPLEGFRYDGLYEVEQPFPQAWMATGKSGFKVCKFILSRLPNQRPIPRRFQPIPLDVDLSQWEEPQHFWGNCAGPDHSGSGQRDGPRLPRLNERRKAQERTNASAGPSRPPALVQRPPPSPIPPTTNSALARARHTAAQAQTSTDAPVFSVDDILAEWSAPRGVHRPPAPTQAPSAAYKSSASASSHLPPRLNGSLLHNATGPPRRPFVTLPGAAAHPLAAETSLPRSPGPVPVVRRTRPADTVVDDNDFKALKRAKVAPGLDVEGSPTKSPLQRACSRPPLTTQSLKQEKSTSVPRSGGDESSVIDLTFSDEEDVWIID</sequence>
<accession>A0A4Q9MJ67</accession>
<dbReference type="InterPro" id="IPR015947">
    <property type="entry name" value="PUA-like_sf"/>
</dbReference>
<organism evidence="5">
    <name type="scientific">Dichomitus squalens</name>
    <dbReference type="NCBI Taxonomy" id="114155"/>
    <lineage>
        <taxon>Eukaryota</taxon>
        <taxon>Fungi</taxon>
        <taxon>Dikarya</taxon>
        <taxon>Basidiomycota</taxon>
        <taxon>Agaricomycotina</taxon>
        <taxon>Agaricomycetes</taxon>
        <taxon>Polyporales</taxon>
        <taxon>Polyporaceae</taxon>
        <taxon>Dichomitus</taxon>
    </lineage>
</organism>
<dbReference type="AlphaFoldDB" id="A0A4Q9MJ67"/>
<dbReference type="GO" id="GO:0061630">
    <property type="term" value="F:ubiquitin protein ligase activity"/>
    <property type="evidence" value="ECO:0007669"/>
    <property type="project" value="TreeGrafter"/>
</dbReference>
<feature type="compositionally biased region" description="Basic and acidic residues" evidence="3">
    <location>
        <begin position="83"/>
        <end position="94"/>
    </location>
</feature>
<feature type="region of interest" description="Disordered" evidence="3">
    <location>
        <begin position="394"/>
        <end position="439"/>
    </location>
</feature>
<dbReference type="GO" id="GO:0005634">
    <property type="term" value="C:nucleus"/>
    <property type="evidence" value="ECO:0007669"/>
    <property type="project" value="UniProtKB-SubCell"/>
</dbReference>
<reference evidence="5" key="1">
    <citation type="submission" date="2019-01" db="EMBL/GenBank/DDBJ databases">
        <title>Draft genome sequences of three monokaryotic isolates of the white-rot basidiomycete fungus Dichomitus squalens.</title>
        <authorList>
            <consortium name="DOE Joint Genome Institute"/>
            <person name="Lopez S.C."/>
            <person name="Andreopoulos B."/>
            <person name="Pangilinan J."/>
            <person name="Lipzen A."/>
            <person name="Riley R."/>
            <person name="Ahrendt S."/>
            <person name="Ng V."/>
            <person name="Barry K."/>
            <person name="Daum C."/>
            <person name="Grigoriev I.V."/>
            <person name="Hilden K.S."/>
            <person name="Makela M.R."/>
            <person name="de Vries R.P."/>
        </authorList>
    </citation>
    <scope>NUCLEOTIDE SEQUENCE [LARGE SCALE GENOMIC DNA]</scope>
    <source>
        <strain evidence="5">OM18370.1</strain>
    </source>
</reference>
<dbReference type="InterPro" id="IPR003105">
    <property type="entry name" value="SRA_YDG"/>
</dbReference>
<dbReference type="InterPro" id="IPR045134">
    <property type="entry name" value="UHRF1/2-like"/>
</dbReference>